<organism evidence="3 4">
    <name type="scientific">Bradyrhizobium pachyrhizi</name>
    <dbReference type="NCBI Taxonomy" id="280333"/>
    <lineage>
        <taxon>Bacteria</taxon>
        <taxon>Pseudomonadati</taxon>
        <taxon>Pseudomonadota</taxon>
        <taxon>Alphaproteobacteria</taxon>
        <taxon>Hyphomicrobiales</taxon>
        <taxon>Nitrobacteraceae</taxon>
        <taxon>Bradyrhizobium</taxon>
    </lineage>
</organism>
<dbReference type="Gene3D" id="1.10.260.40">
    <property type="entry name" value="lambda repressor-like DNA-binding domains"/>
    <property type="match status" value="1"/>
</dbReference>
<dbReference type="PANTHER" id="PTHR46797:SF1">
    <property type="entry name" value="METHYLPHOSPHONATE SYNTHASE"/>
    <property type="match status" value="1"/>
</dbReference>
<comment type="caution">
    <text evidence="3">The sequence shown here is derived from an EMBL/GenBank/DDBJ whole genome shotgun (WGS) entry which is preliminary data.</text>
</comment>
<gene>
    <name evidence="3" type="ORF">GPL21_06940</name>
</gene>
<feature type="domain" description="HTH cro/C1-type" evidence="2">
    <location>
        <begin position="1"/>
        <end position="46"/>
    </location>
</feature>
<dbReference type="SUPFAM" id="SSF47413">
    <property type="entry name" value="lambda repressor-like DNA-binding domains"/>
    <property type="match status" value="1"/>
</dbReference>
<reference evidence="3 4" key="1">
    <citation type="submission" date="2019-12" db="EMBL/GenBank/DDBJ databases">
        <title>Draft genome sequences Bradyrhizobium cajani AMBPC1010, Bradyrhizobium pachyrhizi AMBPC1040 and Bradyrhizobium yuanmingense ALSPC3051, three plant growth promoting strains isolated from nodules of Cajanus cajan L. in Dominican Republic.</title>
        <authorList>
            <person name="Flores-Felix J.D."/>
            <person name="Araujo J."/>
            <person name="Diaz-Alcantara C."/>
            <person name="Gonzalez-Andres F."/>
            <person name="Velazquez E."/>
        </authorList>
    </citation>
    <scope>NUCLEOTIDE SEQUENCE [LARGE SCALE GENOMIC DNA]</scope>
    <source>
        <strain evidence="3 4">1040</strain>
    </source>
</reference>
<dbReference type="CDD" id="cd00093">
    <property type="entry name" value="HTH_XRE"/>
    <property type="match status" value="1"/>
</dbReference>
<evidence type="ECO:0000313" key="3">
    <source>
        <dbReference type="EMBL" id="MVT64841.1"/>
    </source>
</evidence>
<dbReference type="AlphaFoldDB" id="A0A844SPC3"/>
<proteinExistence type="predicted"/>
<evidence type="ECO:0000256" key="1">
    <source>
        <dbReference type="ARBA" id="ARBA00023125"/>
    </source>
</evidence>
<dbReference type="Proteomes" id="UP000436468">
    <property type="component" value="Unassembled WGS sequence"/>
</dbReference>
<dbReference type="GO" id="GO:0003700">
    <property type="term" value="F:DNA-binding transcription factor activity"/>
    <property type="evidence" value="ECO:0007669"/>
    <property type="project" value="TreeGrafter"/>
</dbReference>
<name>A0A844SPC3_9BRAD</name>
<keyword evidence="4" id="KW-1185">Reference proteome</keyword>
<dbReference type="InterPro" id="IPR001387">
    <property type="entry name" value="Cro/C1-type_HTH"/>
</dbReference>
<dbReference type="EMBL" id="WQNF01000004">
    <property type="protein sequence ID" value="MVT64841.1"/>
    <property type="molecule type" value="Genomic_DNA"/>
</dbReference>
<dbReference type="InterPro" id="IPR050807">
    <property type="entry name" value="TransReg_Diox_bact_type"/>
</dbReference>
<sequence length="52" mass="5697">MTQQELAELAESRRALISDIERGEANPTFDSLVRIAITLGVEPADLLKGSDR</sequence>
<dbReference type="GO" id="GO:0005829">
    <property type="term" value="C:cytosol"/>
    <property type="evidence" value="ECO:0007669"/>
    <property type="project" value="TreeGrafter"/>
</dbReference>
<keyword evidence="1" id="KW-0238">DNA-binding</keyword>
<evidence type="ECO:0000313" key="4">
    <source>
        <dbReference type="Proteomes" id="UP000436468"/>
    </source>
</evidence>
<dbReference type="PROSITE" id="PS50943">
    <property type="entry name" value="HTH_CROC1"/>
    <property type="match status" value="1"/>
</dbReference>
<protein>
    <submittedName>
        <fullName evidence="3">Helix-turn-helix domain-containing protein</fullName>
    </submittedName>
</protein>
<accession>A0A844SPC3</accession>
<dbReference type="GO" id="GO:0003677">
    <property type="term" value="F:DNA binding"/>
    <property type="evidence" value="ECO:0007669"/>
    <property type="project" value="UniProtKB-KW"/>
</dbReference>
<dbReference type="SMART" id="SM00530">
    <property type="entry name" value="HTH_XRE"/>
    <property type="match status" value="1"/>
</dbReference>
<dbReference type="PANTHER" id="PTHR46797">
    <property type="entry name" value="HTH-TYPE TRANSCRIPTIONAL REGULATOR"/>
    <property type="match status" value="1"/>
</dbReference>
<dbReference type="Pfam" id="PF01381">
    <property type="entry name" value="HTH_3"/>
    <property type="match status" value="1"/>
</dbReference>
<dbReference type="InterPro" id="IPR010982">
    <property type="entry name" value="Lambda_DNA-bd_dom_sf"/>
</dbReference>
<evidence type="ECO:0000259" key="2">
    <source>
        <dbReference type="PROSITE" id="PS50943"/>
    </source>
</evidence>